<accession>F0IZR1</accession>
<dbReference type="Gene3D" id="3.40.50.300">
    <property type="entry name" value="P-loop containing nucleotide triphosphate hydrolases"/>
    <property type="match status" value="1"/>
</dbReference>
<dbReference type="SUPFAM" id="SSF52540">
    <property type="entry name" value="P-loop containing nucleoside triphosphate hydrolases"/>
    <property type="match status" value="1"/>
</dbReference>
<dbReference type="OrthoDB" id="7202530at2"/>
<dbReference type="AlphaFoldDB" id="F0IZR1"/>
<evidence type="ECO:0000313" key="2">
    <source>
        <dbReference type="Proteomes" id="UP000007100"/>
    </source>
</evidence>
<protein>
    <submittedName>
        <fullName evidence="1">Uncharacterized protein</fullName>
    </submittedName>
</protein>
<evidence type="ECO:0000313" key="1">
    <source>
        <dbReference type="EMBL" id="BAJ81271.1"/>
    </source>
</evidence>
<dbReference type="KEGG" id="amv:ACMV_19240"/>
<gene>
    <name evidence="1" type="ordered locus">ACMV_19240</name>
</gene>
<proteinExistence type="predicted"/>
<dbReference type="HOGENOM" id="CLU_1500416_0_0_5"/>
<organism evidence="1 2">
    <name type="scientific">Acidiphilium multivorum (strain DSM 11245 / JCM 8867 / NBRC 100883 / AIU 301)</name>
    <dbReference type="NCBI Taxonomy" id="926570"/>
    <lineage>
        <taxon>Bacteria</taxon>
        <taxon>Pseudomonadati</taxon>
        <taxon>Pseudomonadota</taxon>
        <taxon>Alphaproteobacteria</taxon>
        <taxon>Acetobacterales</taxon>
        <taxon>Acidocellaceae</taxon>
        <taxon>Acidiphilium</taxon>
    </lineage>
</organism>
<sequence length="179" mass="18671">MHEIAGDQSIVSFAALLLGRTRGAPICWVGSSIDLYPPGLAGLALDPGRLVMAEAEREEDRLALLETALAGGLHAAGPVARISRLAVRRLALAARRGQAVGLVLNMGKASDSNAFATRWRIGAEPSGPDGARRWRAELLHAHGVPPGSFGLELGHDGATYAFDLAGGGTARQQPLRRAG</sequence>
<dbReference type="EMBL" id="AP012035">
    <property type="protein sequence ID" value="BAJ81271.1"/>
    <property type="molecule type" value="Genomic_DNA"/>
</dbReference>
<keyword evidence="2" id="KW-1185">Reference proteome</keyword>
<dbReference type="Proteomes" id="UP000007100">
    <property type="component" value="Chromosome"/>
</dbReference>
<reference evidence="1 2" key="1">
    <citation type="submission" date="2010-12" db="EMBL/GenBank/DDBJ databases">
        <title>Whole genome sequence of Acidiphilium multivorum AIU301.</title>
        <authorList>
            <person name="Narita-Yamada S."/>
            <person name="Nakamura S."/>
            <person name="Ito N."/>
            <person name="Takarada H."/>
            <person name="Katano Y."/>
            <person name="Nakazawa H."/>
            <person name="Hosoyama A."/>
            <person name="Yamada R."/>
            <person name="Fujita N."/>
        </authorList>
    </citation>
    <scope>NUCLEOTIDE SEQUENCE [LARGE SCALE GENOMIC DNA]</scope>
    <source>
        <strain evidence="2">DSM 11245 / JCM 8867 / AIU301</strain>
    </source>
</reference>
<dbReference type="InterPro" id="IPR027417">
    <property type="entry name" value="P-loop_NTPase"/>
</dbReference>
<name>F0IZR1_ACIMA</name>